<comment type="caution">
    <text evidence="7">The sequence shown here is derived from an EMBL/GenBank/DDBJ whole genome shotgun (WGS) entry which is preliminary data.</text>
</comment>
<dbReference type="NCBIfam" id="TIGR03476">
    <property type="entry name" value="HpnL"/>
    <property type="match status" value="1"/>
</dbReference>
<evidence type="ECO:0000256" key="3">
    <source>
        <dbReference type="ARBA" id="ARBA00022692"/>
    </source>
</evidence>
<evidence type="ECO:0000313" key="7">
    <source>
        <dbReference type="EMBL" id="GAJ28930.1"/>
    </source>
</evidence>
<dbReference type="RefSeq" id="WP_042058125.1">
    <property type="nucleotide sequence ID" value="NZ_BAND01000040.1"/>
</dbReference>
<dbReference type="GO" id="GO:0005886">
    <property type="term" value="C:plasma membrane"/>
    <property type="evidence" value="ECO:0007669"/>
    <property type="project" value="UniProtKB-SubCell"/>
</dbReference>
<feature type="transmembrane region" description="Helical" evidence="6">
    <location>
        <begin position="151"/>
        <end position="171"/>
    </location>
</feature>
<evidence type="ECO:0008006" key="9">
    <source>
        <dbReference type="Google" id="ProtNLM"/>
    </source>
</evidence>
<keyword evidence="2" id="KW-1003">Cell membrane</keyword>
<sequence>MKKITILFALLGIAALTAITAWLGVGHVLNAMRRIGYDGFALLVLGQALVNCLLGLAWWATCPFLGAGRTIAARFIRDAAGNCLPFSQLGGMIAGIRATCFDFTSHRRRVIEWPEAVATNLADITAEVIGQIAFILIALLCLIGHQDGARFTWPLLGGMGLLSLGIAGFVYTQHRGGAAIRWLAQFFGKHIAESWRDSLVDNIDAFQSELDRIWSRPGRVARGTLVHLLGWLASAALTLMAFRFLGASLSYLDAVAIEGVVCGVMSAGFLVPASLGVQEGAYVALGVIFGIAPDVALGISLLRRGRDLAIGIPVLLVWQALEMRRLQHPAAQDRSVAPPSRASS</sequence>
<feature type="transmembrane region" description="Helical" evidence="6">
    <location>
        <begin position="224"/>
        <end position="242"/>
    </location>
</feature>
<evidence type="ECO:0000256" key="1">
    <source>
        <dbReference type="ARBA" id="ARBA00004651"/>
    </source>
</evidence>
<name>A0A023D569_ACIMT</name>
<dbReference type="InterPro" id="IPR022791">
    <property type="entry name" value="L-PG_synthase/AglD"/>
</dbReference>
<evidence type="ECO:0000256" key="6">
    <source>
        <dbReference type="SAM" id="Phobius"/>
    </source>
</evidence>
<evidence type="ECO:0000256" key="4">
    <source>
        <dbReference type="ARBA" id="ARBA00022989"/>
    </source>
</evidence>
<keyword evidence="8" id="KW-1185">Reference proteome</keyword>
<reference evidence="8" key="1">
    <citation type="journal article" date="2014" name="FEMS Microbiol. Lett.">
        <title>Draft Genomic DNA Sequence of the Facultatively Methylotrophic Bacterium Acidomonas methanolica type strain MB58.</title>
        <authorList>
            <person name="Higashiura N."/>
            <person name="Hadano H."/>
            <person name="Hirakawa H."/>
            <person name="Matsutani M."/>
            <person name="Takabe S."/>
            <person name="Matsushita K."/>
            <person name="Azuma Y."/>
        </authorList>
    </citation>
    <scope>NUCLEOTIDE SEQUENCE [LARGE SCALE GENOMIC DNA]</scope>
    <source>
        <strain evidence="8">MB58</strain>
    </source>
</reference>
<feature type="transmembrane region" description="Helical" evidence="6">
    <location>
        <begin position="124"/>
        <end position="144"/>
    </location>
</feature>
<dbReference type="AlphaFoldDB" id="A0A023D569"/>
<keyword evidence="4 6" id="KW-1133">Transmembrane helix</keyword>
<feature type="transmembrane region" description="Helical" evidence="6">
    <location>
        <begin position="6"/>
        <end position="28"/>
    </location>
</feature>
<evidence type="ECO:0000256" key="5">
    <source>
        <dbReference type="ARBA" id="ARBA00023136"/>
    </source>
</evidence>
<protein>
    <recommendedName>
        <fullName evidence="9">HpnL family protein</fullName>
    </recommendedName>
</protein>
<evidence type="ECO:0000313" key="8">
    <source>
        <dbReference type="Proteomes" id="UP000019760"/>
    </source>
</evidence>
<gene>
    <name evidence="7" type="ORF">Amme_040_002</name>
</gene>
<keyword evidence="3 6" id="KW-0812">Transmembrane</keyword>
<dbReference type="PANTHER" id="PTHR39087:SF2">
    <property type="entry name" value="UPF0104 MEMBRANE PROTEIN MJ1595"/>
    <property type="match status" value="1"/>
</dbReference>
<proteinExistence type="predicted"/>
<reference evidence="7 8" key="2">
    <citation type="journal article" date="2014" name="FEMS Microbiol. Lett.">
        <title>Draft genomic DNA sequence of the facultatively methylotrophic bacterium Acidomonas methanolica type strain MB58.</title>
        <authorList>
            <person name="Higashiura N."/>
            <person name="Hadano H."/>
            <person name="Hirakawa H."/>
            <person name="Matsutani M."/>
            <person name="Takabe S."/>
            <person name="Matsushita K."/>
            <person name="Azuma Y."/>
        </authorList>
    </citation>
    <scope>NUCLEOTIDE SEQUENCE [LARGE SCALE GENOMIC DNA]</scope>
    <source>
        <strain evidence="7 8">MB58</strain>
    </source>
</reference>
<keyword evidence="5 6" id="KW-0472">Membrane</keyword>
<dbReference type="Pfam" id="PF03706">
    <property type="entry name" value="LPG_synthase_TM"/>
    <property type="match status" value="1"/>
</dbReference>
<feature type="transmembrane region" description="Helical" evidence="6">
    <location>
        <begin position="254"/>
        <end position="275"/>
    </location>
</feature>
<dbReference type="Proteomes" id="UP000019760">
    <property type="component" value="Unassembled WGS sequence"/>
</dbReference>
<organism evidence="7 8">
    <name type="scientific">Acidomonas methanolica NBRC 104435</name>
    <dbReference type="NCBI Taxonomy" id="1231351"/>
    <lineage>
        <taxon>Bacteria</taxon>
        <taxon>Pseudomonadati</taxon>
        <taxon>Pseudomonadota</taxon>
        <taxon>Alphaproteobacteria</taxon>
        <taxon>Acetobacterales</taxon>
        <taxon>Acetobacteraceae</taxon>
        <taxon>Acidomonas</taxon>
    </lineage>
</organism>
<feature type="transmembrane region" description="Helical" evidence="6">
    <location>
        <begin position="40"/>
        <end position="60"/>
    </location>
</feature>
<comment type="subcellular location">
    <subcellularLocation>
        <location evidence="1">Cell membrane</location>
        <topology evidence="1">Multi-pass membrane protein</topology>
    </subcellularLocation>
</comment>
<dbReference type="PANTHER" id="PTHR39087">
    <property type="entry name" value="UPF0104 MEMBRANE PROTEIN MJ1595"/>
    <property type="match status" value="1"/>
</dbReference>
<feature type="transmembrane region" description="Helical" evidence="6">
    <location>
        <begin position="281"/>
        <end position="302"/>
    </location>
</feature>
<evidence type="ECO:0000256" key="2">
    <source>
        <dbReference type="ARBA" id="ARBA00022475"/>
    </source>
</evidence>
<dbReference type="EMBL" id="BAND01000040">
    <property type="protein sequence ID" value="GAJ28930.1"/>
    <property type="molecule type" value="Genomic_DNA"/>
</dbReference>
<accession>A0A023D569</accession>